<evidence type="ECO:0000313" key="4">
    <source>
        <dbReference type="Proteomes" id="UP000317708"/>
    </source>
</evidence>
<sequence>MIRFPKLLRLLLAVNIISLGGCSDAGFVTPPQQLLGNTLNTPSSEDNPRFNYDGRYLVFASDRRGQRTIYLFDRVANRLVPLPGLNQAKTYQDQPDISADGRYIVYVSEQSGKPDIYIYDRQTLQTKNLTENILGEVRRPTISGNGRFIAFESNRFGQWNLEIFDRGGEISPSLPPINSFPSREPRFGG</sequence>
<dbReference type="PROSITE" id="PS51257">
    <property type="entry name" value="PROKAR_LIPOPROTEIN"/>
    <property type="match status" value="1"/>
</dbReference>
<comment type="similarity">
    <text evidence="1">Belongs to the TolB family.</text>
</comment>
<feature type="signal peptide" evidence="2">
    <location>
        <begin position="1"/>
        <end position="25"/>
    </location>
</feature>
<dbReference type="InterPro" id="IPR011659">
    <property type="entry name" value="WD40"/>
</dbReference>
<evidence type="ECO:0000256" key="2">
    <source>
        <dbReference type="SAM" id="SignalP"/>
    </source>
</evidence>
<dbReference type="PANTHER" id="PTHR36842">
    <property type="entry name" value="PROTEIN TOLB HOMOLOG"/>
    <property type="match status" value="1"/>
</dbReference>
<evidence type="ECO:0000256" key="1">
    <source>
        <dbReference type="ARBA" id="ARBA00009820"/>
    </source>
</evidence>
<organism evidence="3 4">
    <name type="scientific">Microcystis aeruginosa Ma_MB_S_20031200_S102</name>
    <dbReference type="NCBI Taxonomy" id="2486254"/>
    <lineage>
        <taxon>Bacteria</taxon>
        <taxon>Bacillati</taxon>
        <taxon>Cyanobacteriota</taxon>
        <taxon>Cyanophyceae</taxon>
        <taxon>Oscillatoriophycideae</taxon>
        <taxon>Chroococcales</taxon>
        <taxon>Microcystaceae</taxon>
        <taxon>Microcystis</taxon>
    </lineage>
</organism>
<proteinExistence type="inferred from homology"/>
<dbReference type="Gene3D" id="2.120.10.30">
    <property type="entry name" value="TolB, C-terminal domain"/>
    <property type="match status" value="1"/>
</dbReference>
<name>A0A552F3J3_MICAE</name>
<dbReference type="InterPro" id="IPR011042">
    <property type="entry name" value="6-blade_b-propeller_TolB-like"/>
</dbReference>
<gene>
    <name evidence="3" type="ORF">EWV92_03685</name>
</gene>
<comment type="caution">
    <text evidence="3">The sequence shown here is derived from an EMBL/GenBank/DDBJ whole genome shotgun (WGS) entry which is preliminary data.</text>
</comment>
<dbReference type="EMBL" id="SFBI01000039">
    <property type="protein sequence ID" value="TRU41278.1"/>
    <property type="molecule type" value="Genomic_DNA"/>
</dbReference>
<feature type="chain" id="PRO_5021749527" evidence="2">
    <location>
        <begin position="26"/>
        <end position="189"/>
    </location>
</feature>
<reference evidence="3 4" key="1">
    <citation type="submission" date="2019-01" db="EMBL/GenBank/DDBJ databases">
        <title>Coherence of Microcystis species and biogeography revealed through population genomics.</title>
        <authorList>
            <person name="Perez-Carrascal O.M."/>
            <person name="Terrat Y."/>
            <person name="Giani A."/>
            <person name="Fortin N."/>
            <person name="Tromas N."/>
            <person name="Shapiro B.J."/>
        </authorList>
    </citation>
    <scope>NUCLEOTIDE SEQUENCE [LARGE SCALE GENOMIC DNA]</scope>
    <source>
        <strain evidence="3">Ma_MB_S_20031200_S102</strain>
    </source>
</reference>
<keyword evidence="2" id="KW-0732">Signal</keyword>
<evidence type="ECO:0000313" key="3">
    <source>
        <dbReference type="EMBL" id="TRU41278.1"/>
    </source>
</evidence>
<dbReference type="PANTHER" id="PTHR36842:SF2">
    <property type="entry name" value="SLR0505 PROTEIN"/>
    <property type="match status" value="1"/>
</dbReference>
<accession>A0A552F3J3</accession>
<dbReference type="SUPFAM" id="SSF82171">
    <property type="entry name" value="DPP6 N-terminal domain-like"/>
    <property type="match status" value="1"/>
</dbReference>
<dbReference type="AlphaFoldDB" id="A0A552F3J3"/>
<dbReference type="Proteomes" id="UP000317708">
    <property type="component" value="Unassembled WGS sequence"/>
</dbReference>
<protein>
    <submittedName>
        <fullName evidence="3">Biopolymer transporter</fullName>
    </submittedName>
</protein>
<dbReference type="Pfam" id="PF07676">
    <property type="entry name" value="PD40"/>
    <property type="match status" value="3"/>
</dbReference>